<organism evidence="8">
    <name type="scientific">Siphoviridae sp. ctGsX68</name>
    <dbReference type="NCBI Taxonomy" id="2825417"/>
    <lineage>
        <taxon>Viruses</taxon>
        <taxon>Duplodnaviria</taxon>
        <taxon>Heunggongvirae</taxon>
        <taxon>Uroviricota</taxon>
        <taxon>Caudoviricetes</taxon>
    </lineage>
</organism>
<dbReference type="InterPro" id="IPR050639">
    <property type="entry name" value="SSR_resolvase"/>
</dbReference>
<feature type="active site" description="O-(5'-phospho-DNA)-serine intermediate" evidence="5 6">
    <location>
        <position position="9"/>
    </location>
</feature>
<name>A0A8S5UUH1_9CAUD</name>
<evidence type="ECO:0000313" key="8">
    <source>
        <dbReference type="EMBL" id="DAF98042.1"/>
    </source>
</evidence>
<dbReference type="Gene3D" id="3.40.50.1390">
    <property type="entry name" value="Resolvase, N-terminal catalytic domain"/>
    <property type="match status" value="1"/>
</dbReference>
<reference evidence="8" key="1">
    <citation type="journal article" date="2021" name="Proc. Natl. Acad. Sci. U.S.A.">
        <title>A Catalog of Tens of Thousands of Viruses from Human Metagenomes Reveals Hidden Associations with Chronic Diseases.</title>
        <authorList>
            <person name="Tisza M.J."/>
            <person name="Buck C.B."/>
        </authorList>
    </citation>
    <scope>NUCLEOTIDE SEQUENCE</scope>
    <source>
        <strain evidence="8">CtGsX68</strain>
    </source>
</reference>
<dbReference type="PROSITE" id="PS51736">
    <property type="entry name" value="RECOMBINASES_3"/>
    <property type="match status" value="1"/>
</dbReference>
<sequence length="198" mass="22023">MVYGYARVSTAGQQRDGNSLETQKEALIKAGATEVFEEAYTGTKMDRPQFTALMEKLKEGDTLKVCKLDRFARTATDGLIMIDELLKKGVSIHILNLGMIDDTPVGRLTRTIFLGFAEFERDLILQRMEEGKRIAKQKNPDYKEGRKRIESDADTLTSLVSQVESGKTTVTAAARQLGMSRATFNRRRKEIAKGGAVA</sequence>
<keyword evidence="4" id="KW-0233">DNA recombination</keyword>
<evidence type="ECO:0000259" key="7">
    <source>
        <dbReference type="PROSITE" id="PS51736"/>
    </source>
</evidence>
<dbReference type="GO" id="GO:0003677">
    <property type="term" value="F:DNA binding"/>
    <property type="evidence" value="ECO:0007669"/>
    <property type="project" value="UniProtKB-KW"/>
</dbReference>
<protein>
    <submittedName>
        <fullName evidence="8">Gamma delta Resolvase, site specific recombination</fullName>
    </submittedName>
</protein>
<evidence type="ECO:0000256" key="6">
    <source>
        <dbReference type="PROSITE-ProRule" id="PRU10137"/>
    </source>
</evidence>
<dbReference type="SMART" id="SM00857">
    <property type="entry name" value="Resolvase"/>
    <property type="match status" value="1"/>
</dbReference>
<proteinExistence type="predicted"/>
<dbReference type="PROSITE" id="PS00397">
    <property type="entry name" value="RECOMBINASES_1"/>
    <property type="match status" value="1"/>
</dbReference>
<dbReference type="EMBL" id="BK016141">
    <property type="protein sequence ID" value="DAF98042.1"/>
    <property type="molecule type" value="Genomic_DNA"/>
</dbReference>
<evidence type="ECO:0000256" key="3">
    <source>
        <dbReference type="ARBA" id="ARBA00023125"/>
    </source>
</evidence>
<dbReference type="InterPro" id="IPR006119">
    <property type="entry name" value="Resolv_N"/>
</dbReference>
<keyword evidence="1" id="KW-0229">DNA integration</keyword>
<keyword evidence="3" id="KW-0238">DNA-binding</keyword>
<dbReference type="PANTHER" id="PTHR30461:SF26">
    <property type="entry name" value="RESOLVASE HOMOLOG YNEB"/>
    <property type="match status" value="1"/>
</dbReference>
<evidence type="ECO:0000256" key="4">
    <source>
        <dbReference type="ARBA" id="ARBA00023172"/>
    </source>
</evidence>
<dbReference type="SUPFAM" id="SSF53041">
    <property type="entry name" value="Resolvase-like"/>
    <property type="match status" value="1"/>
</dbReference>
<dbReference type="InterPro" id="IPR006118">
    <property type="entry name" value="Recombinase_CS"/>
</dbReference>
<accession>A0A8S5UUH1</accession>
<dbReference type="CDD" id="cd03768">
    <property type="entry name" value="SR_ResInv"/>
    <property type="match status" value="1"/>
</dbReference>
<feature type="domain" description="Resolvase/invertase-type recombinase catalytic" evidence="7">
    <location>
        <begin position="1"/>
        <end position="139"/>
    </location>
</feature>
<keyword evidence="2" id="KW-0230">DNA invertase</keyword>
<dbReference type="InterPro" id="IPR036162">
    <property type="entry name" value="Resolvase-like_N_sf"/>
</dbReference>
<evidence type="ECO:0000256" key="5">
    <source>
        <dbReference type="PIRSR" id="PIRSR606118-50"/>
    </source>
</evidence>
<dbReference type="PANTHER" id="PTHR30461">
    <property type="entry name" value="DNA-INVERTASE FROM LAMBDOID PROPHAGE"/>
    <property type="match status" value="1"/>
</dbReference>
<dbReference type="GO" id="GO:0000150">
    <property type="term" value="F:DNA strand exchange activity"/>
    <property type="evidence" value="ECO:0007669"/>
    <property type="project" value="UniProtKB-KW"/>
</dbReference>
<dbReference type="Pfam" id="PF00239">
    <property type="entry name" value="Resolvase"/>
    <property type="match status" value="1"/>
</dbReference>
<evidence type="ECO:0000256" key="1">
    <source>
        <dbReference type="ARBA" id="ARBA00022908"/>
    </source>
</evidence>
<dbReference type="GO" id="GO:0015074">
    <property type="term" value="P:DNA integration"/>
    <property type="evidence" value="ECO:0007669"/>
    <property type="project" value="UniProtKB-KW"/>
</dbReference>
<evidence type="ECO:0000256" key="2">
    <source>
        <dbReference type="ARBA" id="ARBA00023100"/>
    </source>
</evidence>